<feature type="domain" description="Fumarylacetoacetase-like C-terminal" evidence="3">
    <location>
        <begin position="84"/>
        <end position="312"/>
    </location>
</feature>
<organism evidence="4 5">
    <name type="scientific">Lentzea sokolovensis</name>
    <dbReference type="NCBI Taxonomy" id="3095429"/>
    <lineage>
        <taxon>Bacteria</taxon>
        <taxon>Bacillati</taxon>
        <taxon>Actinomycetota</taxon>
        <taxon>Actinomycetes</taxon>
        <taxon>Pseudonocardiales</taxon>
        <taxon>Pseudonocardiaceae</taxon>
        <taxon>Lentzea</taxon>
    </lineage>
</organism>
<dbReference type="SUPFAM" id="SSF56529">
    <property type="entry name" value="FAH"/>
    <property type="match status" value="1"/>
</dbReference>
<dbReference type="RefSeq" id="WP_319974020.1">
    <property type="nucleotide sequence ID" value="NZ_JAXAVU010000004.1"/>
</dbReference>
<evidence type="ECO:0000256" key="2">
    <source>
        <dbReference type="ARBA" id="ARBA00022723"/>
    </source>
</evidence>
<keyword evidence="2" id="KW-0479">Metal-binding</keyword>
<keyword evidence="5" id="KW-1185">Reference proteome</keyword>
<name>A0ABU4UQD4_9PSEU</name>
<dbReference type="InterPro" id="IPR036663">
    <property type="entry name" value="Fumarylacetoacetase_C_sf"/>
</dbReference>
<comment type="similarity">
    <text evidence="1">Belongs to the FAH family.</text>
</comment>
<gene>
    <name evidence="4" type="ORF">SK854_06235</name>
</gene>
<protein>
    <submittedName>
        <fullName evidence="4">Fumarylacetoacetate hydrolase family protein</fullName>
    </submittedName>
</protein>
<evidence type="ECO:0000313" key="5">
    <source>
        <dbReference type="Proteomes" id="UP001285352"/>
    </source>
</evidence>
<sequence>MAVPFAIATISTGRGTAEVREVPALVVDIDGAPRWRDLSDIAPAVHALLHDWDAVFPRLRGLVGQADIPLEPTSLRAPLNPGQILQAGANYRTHVIDLAVKHAPDRPADEVRAEAAAMMDRRIADGEPYIFIGLTSSVTGPYDDVVLPAYSERHDWELELAVVIGRSAFQVSRDDALDHVAGYTIANDLTTRDLVFRRDMPEIGSDWFRAKNAPGFTPLGPYLVPAEFVSAHPRVRLDLNGEVMQDESTKDMIFDVAALVSAASRTAVLRPGDLLLTGSPAGNGMAHGRFLRAGDVMTGSITGLGVQRTRVVKP</sequence>
<dbReference type="PANTHER" id="PTHR42796:SF4">
    <property type="entry name" value="FUMARYLACETOACETATE HYDROLASE DOMAIN-CONTAINING PROTEIN 2A"/>
    <property type="match status" value="1"/>
</dbReference>
<keyword evidence="4" id="KW-0378">Hydrolase</keyword>
<evidence type="ECO:0000259" key="3">
    <source>
        <dbReference type="Pfam" id="PF01557"/>
    </source>
</evidence>
<reference evidence="4 5" key="1">
    <citation type="submission" date="2023-11" db="EMBL/GenBank/DDBJ databases">
        <title>Lentzea sokolovensis, sp. nov., Lentzea kristufkii, sp. nov., and Lentzea miocenensis, sp. nov., rare actinobacteria from Sokolov Coal Basin, Miocene lacustrine sediment, Czech Republic.</title>
        <authorList>
            <person name="Lara A."/>
            <person name="Kotroba L."/>
            <person name="Nouioui I."/>
            <person name="Neumann-Schaal M."/>
            <person name="Mast Y."/>
            <person name="Chronakova A."/>
        </authorList>
    </citation>
    <scope>NUCLEOTIDE SEQUENCE [LARGE SCALE GENOMIC DNA]</scope>
    <source>
        <strain evidence="4 5">BCCO 10_0061</strain>
    </source>
</reference>
<reference evidence="4 5" key="2">
    <citation type="submission" date="2023-11" db="EMBL/GenBank/DDBJ databases">
        <authorList>
            <person name="Lara A.C."/>
            <person name="Chronakova A."/>
        </authorList>
    </citation>
    <scope>NUCLEOTIDE SEQUENCE [LARGE SCALE GENOMIC DNA]</scope>
    <source>
        <strain evidence="4 5">BCCO 10_0061</strain>
    </source>
</reference>
<dbReference type="Gene3D" id="3.90.850.10">
    <property type="entry name" value="Fumarylacetoacetase-like, C-terminal domain"/>
    <property type="match status" value="1"/>
</dbReference>
<evidence type="ECO:0000313" key="4">
    <source>
        <dbReference type="EMBL" id="MDX8141700.1"/>
    </source>
</evidence>
<dbReference type="InterPro" id="IPR011234">
    <property type="entry name" value="Fumarylacetoacetase-like_C"/>
</dbReference>
<dbReference type="GO" id="GO:0016787">
    <property type="term" value="F:hydrolase activity"/>
    <property type="evidence" value="ECO:0007669"/>
    <property type="project" value="UniProtKB-KW"/>
</dbReference>
<dbReference type="Pfam" id="PF01557">
    <property type="entry name" value="FAA_hydrolase"/>
    <property type="match status" value="1"/>
</dbReference>
<comment type="caution">
    <text evidence="4">The sequence shown here is derived from an EMBL/GenBank/DDBJ whole genome shotgun (WGS) entry which is preliminary data.</text>
</comment>
<accession>A0ABU4UQD4</accession>
<evidence type="ECO:0000256" key="1">
    <source>
        <dbReference type="ARBA" id="ARBA00010211"/>
    </source>
</evidence>
<dbReference type="PANTHER" id="PTHR42796">
    <property type="entry name" value="FUMARYLACETOACETATE HYDROLASE DOMAIN-CONTAINING PROTEIN 2A-RELATED"/>
    <property type="match status" value="1"/>
</dbReference>
<dbReference type="EMBL" id="JAXAVU010000004">
    <property type="protein sequence ID" value="MDX8141700.1"/>
    <property type="molecule type" value="Genomic_DNA"/>
</dbReference>
<proteinExistence type="inferred from homology"/>
<dbReference type="Proteomes" id="UP001285352">
    <property type="component" value="Unassembled WGS sequence"/>
</dbReference>
<dbReference type="InterPro" id="IPR051121">
    <property type="entry name" value="FAH"/>
</dbReference>